<dbReference type="SMART" id="SM01007">
    <property type="entry name" value="Aldolase_II"/>
    <property type="match status" value="1"/>
</dbReference>
<comment type="similarity">
    <text evidence="1">Belongs to the aldolase class II family.</text>
</comment>
<dbReference type="RefSeq" id="WP_316435240.1">
    <property type="nucleotide sequence ID" value="NZ_CP053586.1"/>
</dbReference>
<gene>
    <name evidence="3" type="ORF">HJG54_12250</name>
</gene>
<dbReference type="SUPFAM" id="SSF53639">
    <property type="entry name" value="AraD/HMP-PK domain-like"/>
    <property type="match status" value="1"/>
</dbReference>
<dbReference type="AlphaFoldDB" id="A0AA96WLK7"/>
<evidence type="ECO:0000256" key="1">
    <source>
        <dbReference type="ARBA" id="ARBA00037961"/>
    </source>
</evidence>
<dbReference type="InterPro" id="IPR001303">
    <property type="entry name" value="Aldolase_II/adducin_N"/>
</dbReference>
<dbReference type="PANTHER" id="PTHR10672">
    <property type="entry name" value="ADDUCIN"/>
    <property type="match status" value="1"/>
</dbReference>
<dbReference type="EMBL" id="CP053586">
    <property type="protein sequence ID" value="WNZ23546.1"/>
    <property type="molecule type" value="Genomic_DNA"/>
</dbReference>
<dbReference type="InterPro" id="IPR051017">
    <property type="entry name" value="Aldolase-II_Adducin_sf"/>
</dbReference>
<dbReference type="InterPro" id="IPR036409">
    <property type="entry name" value="Aldolase_II/adducin_N_sf"/>
</dbReference>
<evidence type="ECO:0000259" key="2">
    <source>
        <dbReference type="SMART" id="SM01007"/>
    </source>
</evidence>
<sequence>MSQKLELALLSLPKEPTPDEQSLRIQLAAAYRLIDKFGMSDLVDTHISVRLPGTEDHFLLNPYGLLFHEITASSLVKIDLQGNRVDPGNQHVNPAGFVIHSAVYAAQSDAVCVLHTHSPYAMAVSALECGLLPISQIALQFYDRVAYHDYEGVSLELEEQERLQRDLGNRNVMLMRNHGLLTVGRTVAEAFYRAYYMEKACETQILAQSTGSKLIYPPVDVCEKSATQQEFDNLGQLQWNALLRMLDREDPSYRE</sequence>
<proteinExistence type="inferred from homology"/>
<feature type="domain" description="Class II aldolase/adducin N-terminal" evidence="2">
    <location>
        <begin position="25"/>
        <end position="205"/>
    </location>
</feature>
<name>A0AA96WLK7_9CYAN</name>
<protein>
    <submittedName>
        <fullName evidence="3">Class II aldolase/adducin family protein</fullName>
    </submittedName>
</protein>
<dbReference type="GO" id="GO:0051015">
    <property type="term" value="F:actin filament binding"/>
    <property type="evidence" value="ECO:0007669"/>
    <property type="project" value="TreeGrafter"/>
</dbReference>
<dbReference type="GO" id="GO:0005856">
    <property type="term" value="C:cytoskeleton"/>
    <property type="evidence" value="ECO:0007669"/>
    <property type="project" value="TreeGrafter"/>
</dbReference>
<organism evidence="3">
    <name type="scientific">Leptolyngbya sp. NK1-12</name>
    <dbReference type="NCBI Taxonomy" id="2547451"/>
    <lineage>
        <taxon>Bacteria</taxon>
        <taxon>Bacillati</taxon>
        <taxon>Cyanobacteriota</taxon>
        <taxon>Cyanophyceae</taxon>
        <taxon>Leptolyngbyales</taxon>
        <taxon>Leptolyngbyaceae</taxon>
        <taxon>Leptolyngbya group</taxon>
        <taxon>Leptolyngbya</taxon>
    </lineage>
</organism>
<accession>A0AA96WLK7</accession>
<dbReference type="PANTHER" id="PTHR10672:SF3">
    <property type="entry name" value="PROTEIN HU-LI TAI SHAO"/>
    <property type="match status" value="1"/>
</dbReference>
<dbReference type="NCBIfam" id="NF005451">
    <property type="entry name" value="PRK07044.1"/>
    <property type="match status" value="1"/>
</dbReference>
<reference evidence="3" key="1">
    <citation type="submission" date="2020-05" db="EMBL/GenBank/DDBJ databases">
        <authorList>
            <person name="Zhu T."/>
            <person name="Keshari N."/>
            <person name="Lu X."/>
        </authorList>
    </citation>
    <scope>NUCLEOTIDE SEQUENCE</scope>
    <source>
        <strain evidence="3">NK1-12</strain>
    </source>
</reference>
<dbReference type="Gene3D" id="3.40.225.10">
    <property type="entry name" value="Class II aldolase/adducin N-terminal domain"/>
    <property type="match status" value="1"/>
</dbReference>
<evidence type="ECO:0000313" key="3">
    <source>
        <dbReference type="EMBL" id="WNZ23546.1"/>
    </source>
</evidence>
<dbReference type="Pfam" id="PF00596">
    <property type="entry name" value="Aldolase_II"/>
    <property type="match status" value="1"/>
</dbReference>